<gene>
    <name evidence="1" type="ORF">CTI12_AA387900</name>
</gene>
<evidence type="ECO:0000313" key="2">
    <source>
        <dbReference type="Proteomes" id="UP000245207"/>
    </source>
</evidence>
<dbReference type="GO" id="GO:0007051">
    <property type="term" value="P:spindle organization"/>
    <property type="evidence" value="ECO:0007669"/>
    <property type="project" value="InterPro"/>
</dbReference>
<reference evidence="1 2" key="1">
    <citation type="journal article" date="2018" name="Mol. Plant">
        <title>The genome of Artemisia annua provides insight into the evolution of Asteraceae family and artemisinin biosynthesis.</title>
        <authorList>
            <person name="Shen Q."/>
            <person name="Zhang L."/>
            <person name="Liao Z."/>
            <person name="Wang S."/>
            <person name="Yan T."/>
            <person name="Shi P."/>
            <person name="Liu M."/>
            <person name="Fu X."/>
            <person name="Pan Q."/>
            <person name="Wang Y."/>
            <person name="Lv Z."/>
            <person name="Lu X."/>
            <person name="Zhang F."/>
            <person name="Jiang W."/>
            <person name="Ma Y."/>
            <person name="Chen M."/>
            <person name="Hao X."/>
            <person name="Li L."/>
            <person name="Tang Y."/>
            <person name="Lv G."/>
            <person name="Zhou Y."/>
            <person name="Sun X."/>
            <person name="Brodelius P.E."/>
            <person name="Rose J.K.C."/>
            <person name="Tang K."/>
        </authorList>
    </citation>
    <scope>NUCLEOTIDE SEQUENCE [LARGE SCALE GENOMIC DNA]</scope>
    <source>
        <strain evidence="2">cv. Huhao1</strain>
        <tissue evidence="1">Leaf</tissue>
    </source>
</reference>
<dbReference type="GO" id="GO:0061863">
    <property type="term" value="F:microtubule plus end polymerase"/>
    <property type="evidence" value="ECO:0007669"/>
    <property type="project" value="InterPro"/>
</dbReference>
<comment type="caution">
    <text evidence="1">The sequence shown here is derived from an EMBL/GenBank/DDBJ whole genome shotgun (WGS) entry which is preliminary data.</text>
</comment>
<dbReference type="SUPFAM" id="SSF48371">
    <property type="entry name" value="ARM repeat"/>
    <property type="match status" value="1"/>
</dbReference>
<dbReference type="STRING" id="35608.A0A2U1MCU5"/>
<sequence>MVDVKAAVKSEDPHVCSRTLNWVMYCIDSSNKAVILIVHKDNVQICLEFLNDGTAQVRDAAFLVLVAIAKSVGKELLNVPLVKLDDVRRKKLSEIVGVLRRWCSNLGTPWHQETWSELQEDCGDVKAVVKSDDPHVCPRTLNWANMARGMKADGSGQKKLFEHKDVEAS</sequence>
<dbReference type="EMBL" id="PKPP01005722">
    <property type="protein sequence ID" value="PWA59089.1"/>
    <property type="molecule type" value="Genomic_DNA"/>
</dbReference>
<dbReference type="AlphaFoldDB" id="A0A2U1MCU5"/>
<dbReference type="PANTHER" id="PTHR12609">
    <property type="entry name" value="MICROTUBULE ASSOCIATED PROTEIN XMAP215"/>
    <property type="match status" value="1"/>
</dbReference>
<dbReference type="GO" id="GO:0046785">
    <property type="term" value="P:microtubule polymerization"/>
    <property type="evidence" value="ECO:0007669"/>
    <property type="project" value="InterPro"/>
</dbReference>
<dbReference type="Gene3D" id="1.25.10.10">
    <property type="entry name" value="Leucine-rich Repeat Variant"/>
    <property type="match status" value="1"/>
</dbReference>
<dbReference type="InterPro" id="IPR016024">
    <property type="entry name" value="ARM-type_fold"/>
</dbReference>
<dbReference type="GO" id="GO:0030951">
    <property type="term" value="P:establishment or maintenance of microtubule cytoskeleton polarity"/>
    <property type="evidence" value="ECO:0007669"/>
    <property type="project" value="InterPro"/>
</dbReference>
<proteinExistence type="predicted"/>
<evidence type="ECO:0000313" key="1">
    <source>
        <dbReference type="EMBL" id="PWA59089.1"/>
    </source>
</evidence>
<dbReference type="OrthoDB" id="1750050at2759"/>
<protein>
    <submittedName>
        <fullName evidence="1">Uncharacterized protein</fullName>
    </submittedName>
</protein>
<name>A0A2U1MCU5_ARTAN</name>
<organism evidence="1 2">
    <name type="scientific">Artemisia annua</name>
    <name type="common">Sweet wormwood</name>
    <dbReference type="NCBI Taxonomy" id="35608"/>
    <lineage>
        <taxon>Eukaryota</taxon>
        <taxon>Viridiplantae</taxon>
        <taxon>Streptophyta</taxon>
        <taxon>Embryophyta</taxon>
        <taxon>Tracheophyta</taxon>
        <taxon>Spermatophyta</taxon>
        <taxon>Magnoliopsida</taxon>
        <taxon>eudicotyledons</taxon>
        <taxon>Gunneridae</taxon>
        <taxon>Pentapetalae</taxon>
        <taxon>asterids</taxon>
        <taxon>campanulids</taxon>
        <taxon>Asterales</taxon>
        <taxon>Asteraceae</taxon>
        <taxon>Asteroideae</taxon>
        <taxon>Anthemideae</taxon>
        <taxon>Artemisiinae</taxon>
        <taxon>Artemisia</taxon>
    </lineage>
</organism>
<accession>A0A2U1MCU5</accession>
<dbReference type="Proteomes" id="UP000245207">
    <property type="component" value="Unassembled WGS sequence"/>
</dbReference>
<dbReference type="InterPro" id="IPR011989">
    <property type="entry name" value="ARM-like"/>
</dbReference>
<keyword evidence="2" id="KW-1185">Reference proteome</keyword>
<dbReference type="GO" id="GO:0051010">
    <property type="term" value="F:microtubule plus-end binding"/>
    <property type="evidence" value="ECO:0007669"/>
    <property type="project" value="InterPro"/>
</dbReference>
<dbReference type="InterPro" id="IPR045110">
    <property type="entry name" value="XMAP215"/>
</dbReference>